<keyword evidence="11 15" id="KW-1133">Transmembrane helix</keyword>
<feature type="transmembrane region" description="Helical" evidence="15">
    <location>
        <begin position="38"/>
        <end position="63"/>
    </location>
</feature>
<keyword evidence="9" id="KW-0067">ATP-binding</keyword>
<evidence type="ECO:0000313" key="18">
    <source>
        <dbReference type="Ensembl" id="ENSATEP00000000752.3"/>
    </source>
</evidence>
<feature type="domain" description="ABC transporter" evidence="16">
    <location>
        <begin position="1017"/>
        <end position="1255"/>
    </location>
</feature>
<feature type="transmembrane region" description="Helical" evidence="15">
    <location>
        <begin position="828"/>
        <end position="851"/>
    </location>
</feature>
<evidence type="ECO:0000256" key="15">
    <source>
        <dbReference type="SAM" id="Phobius"/>
    </source>
</evidence>
<evidence type="ECO:0000256" key="12">
    <source>
        <dbReference type="ARBA" id="ARBA00023136"/>
    </source>
</evidence>
<dbReference type="FunFam" id="1.20.1560.10:FF:000018">
    <property type="entry name" value="ATP-binding cassette subfamily B member 11"/>
    <property type="match status" value="1"/>
</dbReference>
<evidence type="ECO:0000256" key="8">
    <source>
        <dbReference type="ARBA" id="ARBA00022741"/>
    </source>
</evidence>
<feature type="transmembrane region" description="Helical" evidence="15">
    <location>
        <begin position="305"/>
        <end position="323"/>
    </location>
</feature>
<comment type="subcellular location">
    <subcellularLocation>
        <location evidence="1">Cell membrane</location>
        <topology evidence="1">Multi-pass membrane protein</topology>
    </subcellularLocation>
</comment>
<dbReference type="GO" id="GO:0016887">
    <property type="term" value="F:ATP hydrolysis activity"/>
    <property type="evidence" value="ECO:0007669"/>
    <property type="project" value="InterPro"/>
</dbReference>
<reference evidence="18" key="1">
    <citation type="submission" date="2021-04" db="EMBL/GenBank/DDBJ databases">
        <authorList>
            <consortium name="Wellcome Sanger Institute Data Sharing"/>
        </authorList>
    </citation>
    <scope>NUCLEOTIDE SEQUENCE [LARGE SCALE GENOMIC DNA]</scope>
</reference>
<evidence type="ECO:0000256" key="13">
    <source>
        <dbReference type="ARBA" id="ARBA00023180"/>
    </source>
</evidence>
<evidence type="ECO:0000256" key="5">
    <source>
        <dbReference type="ARBA" id="ARBA00022553"/>
    </source>
</evidence>
<evidence type="ECO:0000259" key="17">
    <source>
        <dbReference type="PROSITE" id="PS50929"/>
    </source>
</evidence>
<keyword evidence="8" id="KW-0547">Nucleotide-binding</keyword>
<dbReference type="GO" id="GO:0005886">
    <property type="term" value="C:plasma membrane"/>
    <property type="evidence" value="ECO:0007669"/>
    <property type="project" value="UniProtKB-SubCell"/>
</dbReference>
<dbReference type="PROSITE" id="PS00211">
    <property type="entry name" value="ABC_TRANSPORTER_1"/>
    <property type="match status" value="2"/>
</dbReference>
<feature type="region of interest" description="Disordered" evidence="14">
    <location>
        <begin position="644"/>
        <end position="672"/>
    </location>
</feature>
<evidence type="ECO:0000256" key="4">
    <source>
        <dbReference type="ARBA" id="ARBA00022475"/>
    </source>
</evidence>
<reference evidence="18" key="3">
    <citation type="submission" date="2025-09" db="UniProtKB">
        <authorList>
            <consortium name="Ensembl"/>
        </authorList>
    </citation>
    <scope>IDENTIFICATION</scope>
</reference>
<reference evidence="18" key="2">
    <citation type="submission" date="2025-08" db="UniProtKB">
        <authorList>
            <consortium name="Ensembl"/>
        </authorList>
    </citation>
    <scope>IDENTIFICATION</scope>
</reference>
<dbReference type="FunFam" id="1.20.1560.10:FF:000046">
    <property type="entry name" value="ATP-binding cassette subfamily B member 11"/>
    <property type="match status" value="1"/>
</dbReference>
<feature type="transmembrane region" description="Helical" evidence="15">
    <location>
        <begin position="736"/>
        <end position="759"/>
    </location>
</feature>
<dbReference type="SUPFAM" id="SSF90123">
    <property type="entry name" value="ABC transporter transmembrane region"/>
    <property type="match status" value="2"/>
</dbReference>
<keyword evidence="7" id="KW-0677">Repeat</keyword>
<dbReference type="CDD" id="cd03249">
    <property type="entry name" value="ABC_MTABC3_MDL1_MDL2"/>
    <property type="match status" value="2"/>
</dbReference>
<dbReference type="GO" id="GO:0015421">
    <property type="term" value="F:ABC-type oligopeptide transporter activity"/>
    <property type="evidence" value="ECO:0007669"/>
    <property type="project" value="TreeGrafter"/>
</dbReference>
<protein>
    <recommendedName>
        <fullName evidence="20">ATP-binding cassette, sub-family B (MDR/TAP), member 4</fullName>
    </recommendedName>
</protein>
<feature type="transmembrane region" description="Helical" evidence="15">
    <location>
        <begin position="83"/>
        <end position="116"/>
    </location>
</feature>
<evidence type="ECO:0000256" key="14">
    <source>
        <dbReference type="SAM" id="MobiDB-lite"/>
    </source>
</evidence>
<dbReference type="Proteomes" id="UP000265040">
    <property type="component" value="Chromosome 16"/>
</dbReference>
<dbReference type="PANTHER" id="PTHR43394">
    <property type="entry name" value="ATP-DEPENDENT PERMEASE MDL1, MITOCHONDRIAL"/>
    <property type="match status" value="1"/>
</dbReference>
<dbReference type="Pfam" id="PF00664">
    <property type="entry name" value="ABC_membrane"/>
    <property type="match status" value="2"/>
</dbReference>
<keyword evidence="3" id="KW-0813">Transport</keyword>
<keyword evidence="12 15" id="KW-0472">Membrane</keyword>
<gene>
    <name evidence="18" type="primary">ABCB4</name>
</gene>
<dbReference type="CDD" id="cd18577">
    <property type="entry name" value="ABC_6TM_Pgp_ABCB1_D1_like"/>
    <property type="match status" value="1"/>
</dbReference>
<dbReference type="Ensembl" id="ENSATET00000000767.3">
    <property type="protein sequence ID" value="ENSATEP00000000752.3"/>
    <property type="gene ID" value="ENSATEG00000000467.3"/>
</dbReference>
<dbReference type="InterPro" id="IPR011527">
    <property type="entry name" value="ABC1_TM_dom"/>
</dbReference>
<keyword evidence="10" id="KW-1278">Translocase</keyword>
<dbReference type="InterPro" id="IPR027417">
    <property type="entry name" value="P-loop_NTPase"/>
</dbReference>
<keyword evidence="4" id="KW-1003">Cell membrane</keyword>
<feature type="transmembrane region" description="Helical" evidence="15">
    <location>
        <begin position="693"/>
        <end position="716"/>
    </location>
</feature>
<feature type="domain" description="ABC transmembrane type-1" evidence="17">
    <location>
        <begin position="695"/>
        <end position="982"/>
    </location>
</feature>
<dbReference type="InterPro" id="IPR003593">
    <property type="entry name" value="AAA+_ATPase"/>
</dbReference>
<organism evidence="18 19">
    <name type="scientific">Anabas testudineus</name>
    <name type="common">Climbing perch</name>
    <name type="synonym">Anthias testudineus</name>
    <dbReference type="NCBI Taxonomy" id="64144"/>
    <lineage>
        <taxon>Eukaryota</taxon>
        <taxon>Metazoa</taxon>
        <taxon>Chordata</taxon>
        <taxon>Craniata</taxon>
        <taxon>Vertebrata</taxon>
        <taxon>Euteleostomi</taxon>
        <taxon>Actinopterygii</taxon>
        <taxon>Neopterygii</taxon>
        <taxon>Teleostei</taxon>
        <taxon>Neoteleostei</taxon>
        <taxon>Acanthomorphata</taxon>
        <taxon>Anabantaria</taxon>
        <taxon>Anabantiformes</taxon>
        <taxon>Anabantoidei</taxon>
        <taxon>Anabantidae</taxon>
        <taxon>Anabas</taxon>
    </lineage>
</organism>
<dbReference type="Gene3D" id="3.40.50.300">
    <property type="entry name" value="P-loop containing nucleotide triphosphate hydrolases"/>
    <property type="match status" value="2"/>
</dbReference>
<keyword evidence="19" id="KW-1185">Reference proteome</keyword>
<keyword evidence="5" id="KW-0597">Phosphoprotein</keyword>
<dbReference type="InterPro" id="IPR017871">
    <property type="entry name" value="ABC_transporter-like_CS"/>
</dbReference>
<dbReference type="PROSITE" id="PS50893">
    <property type="entry name" value="ABC_TRANSPORTER_2"/>
    <property type="match status" value="2"/>
</dbReference>
<sequence>SSETMEDDKKNKKKKEKPPKLPTVGPIAVFRFADNLDIAMILAGTVMAMANGVVLPLMCIVFGDMTDSFVSDAMASNNQTENLNVLFFTLYAIYYSIMGAVVLVAAYLQVSLWTLAAGRQVKRIRKLFFHRIMQQEIGWFDVNETGELNTRLTDDVYKIQEGIGDKVGMLIQAFTTFITSFIIGFSRGWKLTLVILAVSPALAISAAFFSKVLTSFTSKEQTAYAKAGAVAEEVLSAIRTVFAFSGQDREIKRYHKNLEDAKRMGIKKALSSNIAMGFTFLMIYLSYALAFWYGSTLVLNFEYTIGTLLTVFFVVLIGAFAMGQTSPNIQTFASARGAAHKVYSIIDHKPSIDSFSDDGFKPDAIKGNIEFKNIHFTYPSRADVKVLNNMSLSVRSGQTIALVGSSGCGKSTTIQLLLRFYDPQEGSVCIDGHDIRSLNIRYLREMIGVVSQEPILFATTIAENIRYGRPDVTQQEIEQAAKEANAYDFIMNLPDKFETLVGDRGTQMSGGQKQRIAIARALVRNPKILLLDEATSALDAESETIVQAALDKVRQGRTTIIVAHRLSTIRNADVIAGFQKGAIVELGTHSQLMEKQGVYQTLVSMQTFEEAKEGEEAEYELSADEKSPLVKSFSESSLYRRKSTRGSSFAASDRGGEEKEKSNLDNDKAEEDENVPPVSFLEVFRLNIPEWPYILLGTICAIINGAMQPLFAVIFSKIITVFANPDLDVVKERSTFFSLMFAVIGGVSFFTMFLQGFCFGKSGEILTLKLRLRAFKSMMRQDLGWFDNPKNSVGALTTRLATDAAQVQGATGVRLATMAQNFANMGTSVIISFVYSWEMTLLILAVVPIMAMAGAAEIKLLTGHAAKDKKELEKAGKIATEAIENIRTVASLNREPKFESLYEENLEVPYKNAVKKAHIYGFTYSFSQAMIYFAYAGCFRFGAWLIQENRIGVEAVFLVISAVLYGAMALGEANSFAPNYAKAKLSASHLMMLVNREPAIDNLSQQGESPDKFDGNVRFESVKFNYPSRPDVPILQGMNLKVKKGETLALVGSSGCGKSTTIQLLERFYDPREGRVVLDNINAKDLNIYWLRSQIGIVSQEPVLFDCTLAENIAYGDNSRTVTQEEIEAAAKAANIHSFIEGLPQKYDTQAGDKGTQLSGGQKQRIAIARAILRNPKLLLLDEATSALDTESEKVVQEALDQARMGRTCIIVAHRLSTIQNADRIAVFQGGVVVEQGTHQQLLAKKGVYHMLVTTQMGHRGK</sequence>
<feature type="domain" description="ABC transmembrane type-1" evidence="17">
    <location>
        <begin position="42"/>
        <end position="334"/>
    </location>
</feature>
<dbReference type="SMART" id="SM00382">
    <property type="entry name" value="AAA"/>
    <property type="match status" value="2"/>
</dbReference>
<feature type="transmembrane region" description="Helical" evidence="15">
    <location>
        <begin position="167"/>
        <end position="185"/>
    </location>
</feature>
<feature type="domain" description="ABC transporter" evidence="16">
    <location>
        <begin position="369"/>
        <end position="605"/>
    </location>
</feature>
<evidence type="ECO:0000256" key="6">
    <source>
        <dbReference type="ARBA" id="ARBA00022692"/>
    </source>
</evidence>
<feature type="transmembrane region" description="Helical" evidence="15">
    <location>
        <begin position="951"/>
        <end position="970"/>
    </location>
</feature>
<evidence type="ECO:0000256" key="9">
    <source>
        <dbReference type="ARBA" id="ARBA00022840"/>
    </source>
</evidence>
<dbReference type="Pfam" id="PF00005">
    <property type="entry name" value="ABC_tran"/>
    <property type="match status" value="2"/>
</dbReference>
<dbReference type="FunFam" id="3.40.50.300:FF:000479">
    <property type="entry name" value="Multidrug resistance protein 1A"/>
    <property type="match status" value="2"/>
</dbReference>
<evidence type="ECO:0000259" key="16">
    <source>
        <dbReference type="PROSITE" id="PS50893"/>
    </source>
</evidence>
<accession>A0A3Q1GY02</accession>
<dbReference type="GO" id="GO:0005743">
    <property type="term" value="C:mitochondrial inner membrane"/>
    <property type="evidence" value="ECO:0007669"/>
    <property type="project" value="TreeGrafter"/>
</dbReference>
<dbReference type="GO" id="GO:0090374">
    <property type="term" value="P:oligopeptide export from mitochondrion"/>
    <property type="evidence" value="ECO:0007669"/>
    <property type="project" value="TreeGrafter"/>
</dbReference>
<evidence type="ECO:0000256" key="2">
    <source>
        <dbReference type="ARBA" id="ARBA00007577"/>
    </source>
</evidence>
<dbReference type="SUPFAM" id="SSF52540">
    <property type="entry name" value="P-loop containing nucleoside triphosphate hydrolases"/>
    <property type="match status" value="2"/>
</dbReference>
<comment type="similarity">
    <text evidence="2">Belongs to the ABC transporter superfamily. ABCB family. Multidrug resistance exporter (TC 3.A.1.201) subfamily.</text>
</comment>
<dbReference type="GeneTree" id="ENSGT00940000159418"/>
<dbReference type="PROSITE" id="PS50929">
    <property type="entry name" value="ABC_TM1F"/>
    <property type="match status" value="2"/>
</dbReference>
<evidence type="ECO:0000256" key="7">
    <source>
        <dbReference type="ARBA" id="ARBA00022737"/>
    </source>
</evidence>
<feature type="transmembrane region" description="Helical" evidence="15">
    <location>
        <begin position="191"/>
        <end position="209"/>
    </location>
</feature>
<dbReference type="AlphaFoldDB" id="A0A3Q1GY02"/>
<evidence type="ECO:0000256" key="3">
    <source>
        <dbReference type="ARBA" id="ARBA00022448"/>
    </source>
</evidence>
<proteinExistence type="inferred from homology"/>
<dbReference type="CDD" id="cd18578">
    <property type="entry name" value="ABC_6TM_Pgp_ABCB1_D2_like"/>
    <property type="match status" value="1"/>
</dbReference>
<keyword evidence="13" id="KW-0325">Glycoprotein</keyword>
<dbReference type="InterPro" id="IPR039421">
    <property type="entry name" value="Type_1_exporter"/>
</dbReference>
<dbReference type="InterPro" id="IPR036640">
    <property type="entry name" value="ABC1_TM_sf"/>
</dbReference>
<feature type="compositionally biased region" description="Basic and acidic residues" evidence="14">
    <location>
        <begin position="654"/>
        <end position="667"/>
    </location>
</feature>
<dbReference type="GO" id="GO:0005524">
    <property type="term" value="F:ATP binding"/>
    <property type="evidence" value="ECO:0007669"/>
    <property type="project" value="UniProtKB-KW"/>
</dbReference>
<dbReference type="STRING" id="64144.ENSATEP00000000752"/>
<feature type="transmembrane region" description="Helical" evidence="15">
    <location>
        <begin position="273"/>
        <end position="293"/>
    </location>
</feature>
<evidence type="ECO:0008006" key="20">
    <source>
        <dbReference type="Google" id="ProtNLM"/>
    </source>
</evidence>
<evidence type="ECO:0000256" key="11">
    <source>
        <dbReference type="ARBA" id="ARBA00022989"/>
    </source>
</evidence>
<name>A0A3Q1GY02_ANATE</name>
<dbReference type="Gene3D" id="1.20.1560.10">
    <property type="entry name" value="ABC transporter type 1, transmembrane domain"/>
    <property type="match status" value="3"/>
</dbReference>
<dbReference type="InterPro" id="IPR003439">
    <property type="entry name" value="ABC_transporter-like_ATP-bd"/>
</dbReference>
<feature type="region of interest" description="Disordered" evidence="14">
    <location>
        <begin position="1"/>
        <end position="20"/>
    </location>
</feature>
<evidence type="ECO:0000256" key="1">
    <source>
        <dbReference type="ARBA" id="ARBA00004651"/>
    </source>
</evidence>
<feature type="transmembrane region" description="Helical" evidence="15">
    <location>
        <begin position="919"/>
        <end position="939"/>
    </location>
</feature>
<dbReference type="PANTHER" id="PTHR43394:SF28">
    <property type="entry name" value="ATP-BINDING CASSETTE SUBFAMILY B MEMBER 1"/>
    <property type="match status" value="1"/>
</dbReference>
<evidence type="ECO:0000313" key="19">
    <source>
        <dbReference type="Proteomes" id="UP000265040"/>
    </source>
</evidence>
<evidence type="ECO:0000256" key="10">
    <source>
        <dbReference type="ARBA" id="ARBA00022967"/>
    </source>
</evidence>
<keyword evidence="6 15" id="KW-0812">Transmembrane</keyword>